<dbReference type="EMBL" id="JAUOTP010000005">
    <property type="protein sequence ID" value="MDO6415298.1"/>
    <property type="molecule type" value="Genomic_DNA"/>
</dbReference>
<dbReference type="InterPro" id="IPR011008">
    <property type="entry name" value="Dimeric_a/b-barrel"/>
</dbReference>
<gene>
    <name evidence="1" type="ORF">Q4F19_12970</name>
</gene>
<proteinExistence type="predicted"/>
<evidence type="ECO:0008006" key="3">
    <source>
        <dbReference type="Google" id="ProtNLM"/>
    </source>
</evidence>
<keyword evidence="2" id="KW-1185">Reference proteome</keyword>
<dbReference type="SUPFAM" id="SSF54909">
    <property type="entry name" value="Dimeric alpha+beta barrel"/>
    <property type="match status" value="1"/>
</dbReference>
<reference evidence="1" key="1">
    <citation type="submission" date="2023-07" db="EMBL/GenBank/DDBJ databases">
        <authorList>
            <person name="Kim M."/>
        </authorList>
    </citation>
    <scope>NUCLEOTIDE SEQUENCE</scope>
    <source>
        <strain evidence="1">BIUV-7</strain>
    </source>
</reference>
<sequence>MQNEILSIYHLSTRPEEFDQFKALIDKIVAASHEEPDTLTYEYVVNADRTAVHIVERYRMAGVLPHVEETFAPYAAEFLAFATIDYLFVYGEPTAEIRKKLDGFGAIYFAPFAGFTK</sequence>
<dbReference type="RefSeq" id="WP_303543208.1">
    <property type="nucleotide sequence ID" value="NZ_JAUOTP010000005.1"/>
</dbReference>
<organism evidence="1 2">
    <name type="scientific">Sphingomonas natans</name>
    <dbReference type="NCBI Taxonomy" id="3063330"/>
    <lineage>
        <taxon>Bacteria</taxon>
        <taxon>Pseudomonadati</taxon>
        <taxon>Pseudomonadota</taxon>
        <taxon>Alphaproteobacteria</taxon>
        <taxon>Sphingomonadales</taxon>
        <taxon>Sphingomonadaceae</taxon>
        <taxon>Sphingomonas</taxon>
    </lineage>
</organism>
<accession>A0ABT8YAD8</accession>
<comment type="caution">
    <text evidence="1">The sequence shown here is derived from an EMBL/GenBank/DDBJ whole genome shotgun (WGS) entry which is preliminary data.</text>
</comment>
<evidence type="ECO:0000313" key="2">
    <source>
        <dbReference type="Proteomes" id="UP001169764"/>
    </source>
</evidence>
<protein>
    <recommendedName>
        <fullName evidence="3">ABM domain-containing protein</fullName>
    </recommendedName>
</protein>
<dbReference type="Proteomes" id="UP001169764">
    <property type="component" value="Unassembled WGS sequence"/>
</dbReference>
<dbReference type="Gene3D" id="3.30.70.100">
    <property type="match status" value="1"/>
</dbReference>
<name>A0ABT8YAD8_9SPHN</name>
<evidence type="ECO:0000313" key="1">
    <source>
        <dbReference type="EMBL" id="MDO6415298.1"/>
    </source>
</evidence>